<evidence type="ECO:0000313" key="1">
    <source>
        <dbReference type="EMBL" id="KAK4148710.1"/>
    </source>
</evidence>
<comment type="caution">
    <text evidence="1">The sequence shown here is derived from an EMBL/GenBank/DDBJ whole genome shotgun (WGS) entry which is preliminary data.</text>
</comment>
<accession>A0AAN6VDW1</accession>
<sequence length="109" mass="12977">FKRIQFRCGSWKWGRFREQCNKEYRIGETCGHKLVFQTQDIPRDCIACIKAAKKQLRAKKMMADIERWRRDGNRPATIERTEYDLDGLQRSISDLQNQHRKGEEFGGLQ</sequence>
<dbReference type="EMBL" id="MU857278">
    <property type="protein sequence ID" value="KAK4148710.1"/>
    <property type="molecule type" value="Genomic_DNA"/>
</dbReference>
<protein>
    <submittedName>
        <fullName evidence="1">Uncharacterized protein</fullName>
    </submittedName>
</protein>
<reference evidence="1" key="1">
    <citation type="journal article" date="2023" name="Mol. Phylogenet. Evol.">
        <title>Genome-scale phylogeny and comparative genomics of the fungal order Sordariales.</title>
        <authorList>
            <person name="Hensen N."/>
            <person name="Bonometti L."/>
            <person name="Westerberg I."/>
            <person name="Brannstrom I.O."/>
            <person name="Guillou S."/>
            <person name="Cros-Aarteil S."/>
            <person name="Calhoun S."/>
            <person name="Haridas S."/>
            <person name="Kuo A."/>
            <person name="Mondo S."/>
            <person name="Pangilinan J."/>
            <person name="Riley R."/>
            <person name="LaButti K."/>
            <person name="Andreopoulos B."/>
            <person name="Lipzen A."/>
            <person name="Chen C."/>
            <person name="Yan M."/>
            <person name="Daum C."/>
            <person name="Ng V."/>
            <person name="Clum A."/>
            <person name="Steindorff A."/>
            <person name="Ohm R.A."/>
            <person name="Martin F."/>
            <person name="Silar P."/>
            <person name="Natvig D.O."/>
            <person name="Lalanne C."/>
            <person name="Gautier V."/>
            <person name="Ament-Velasquez S.L."/>
            <person name="Kruys A."/>
            <person name="Hutchinson M.I."/>
            <person name="Powell A.J."/>
            <person name="Barry K."/>
            <person name="Miller A.N."/>
            <person name="Grigoriev I.V."/>
            <person name="Debuchy R."/>
            <person name="Gladieux P."/>
            <person name="Hiltunen Thoren M."/>
            <person name="Johannesson H."/>
        </authorList>
    </citation>
    <scope>NUCLEOTIDE SEQUENCE</scope>
    <source>
        <strain evidence="1">CBS 538.74</strain>
    </source>
</reference>
<feature type="non-terminal residue" evidence="1">
    <location>
        <position position="1"/>
    </location>
</feature>
<dbReference type="AlphaFoldDB" id="A0AAN6VDW1"/>
<keyword evidence="2" id="KW-1185">Reference proteome</keyword>
<dbReference type="Proteomes" id="UP001302745">
    <property type="component" value="Unassembled WGS sequence"/>
</dbReference>
<proteinExistence type="predicted"/>
<evidence type="ECO:0000313" key="2">
    <source>
        <dbReference type="Proteomes" id="UP001302745"/>
    </source>
</evidence>
<gene>
    <name evidence="1" type="ORF">C8A00DRAFT_19504</name>
</gene>
<organism evidence="1 2">
    <name type="scientific">Chaetomidium leptoderma</name>
    <dbReference type="NCBI Taxonomy" id="669021"/>
    <lineage>
        <taxon>Eukaryota</taxon>
        <taxon>Fungi</taxon>
        <taxon>Dikarya</taxon>
        <taxon>Ascomycota</taxon>
        <taxon>Pezizomycotina</taxon>
        <taxon>Sordariomycetes</taxon>
        <taxon>Sordariomycetidae</taxon>
        <taxon>Sordariales</taxon>
        <taxon>Chaetomiaceae</taxon>
        <taxon>Chaetomidium</taxon>
    </lineage>
</organism>
<name>A0AAN6VDW1_9PEZI</name>
<reference evidence="1" key="2">
    <citation type="submission" date="2023-05" db="EMBL/GenBank/DDBJ databases">
        <authorList>
            <consortium name="Lawrence Berkeley National Laboratory"/>
            <person name="Steindorff A."/>
            <person name="Hensen N."/>
            <person name="Bonometti L."/>
            <person name="Westerberg I."/>
            <person name="Brannstrom I.O."/>
            <person name="Guillou S."/>
            <person name="Cros-Aarteil S."/>
            <person name="Calhoun S."/>
            <person name="Haridas S."/>
            <person name="Kuo A."/>
            <person name="Mondo S."/>
            <person name="Pangilinan J."/>
            <person name="Riley R."/>
            <person name="Labutti K."/>
            <person name="Andreopoulos B."/>
            <person name="Lipzen A."/>
            <person name="Chen C."/>
            <person name="Yanf M."/>
            <person name="Daum C."/>
            <person name="Ng V."/>
            <person name="Clum A."/>
            <person name="Ohm R."/>
            <person name="Martin F."/>
            <person name="Silar P."/>
            <person name="Natvig D."/>
            <person name="Lalanne C."/>
            <person name="Gautier V."/>
            <person name="Ament-Velasquez S.L."/>
            <person name="Kruys A."/>
            <person name="Hutchinson M.I."/>
            <person name="Powell A.J."/>
            <person name="Barry K."/>
            <person name="Miller A.N."/>
            <person name="Grigoriev I.V."/>
            <person name="Debuchy R."/>
            <person name="Gladieux P."/>
            <person name="Thoren M.H."/>
            <person name="Johannesson H."/>
        </authorList>
    </citation>
    <scope>NUCLEOTIDE SEQUENCE</scope>
    <source>
        <strain evidence="1">CBS 538.74</strain>
    </source>
</reference>